<dbReference type="EC" id="3.1.6.1" evidence="4"/>
<dbReference type="InterPro" id="IPR017850">
    <property type="entry name" value="Alkaline_phosphatase_core_sf"/>
</dbReference>
<dbReference type="Gene3D" id="3.40.720.10">
    <property type="entry name" value="Alkaline Phosphatase, subunit A"/>
    <property type="match status" value="1"/>
</dbReference>
<feature type="modified residue" description="3-oxoalanine (Ser)" evidence="1">
    <location>
        <position position="80"/>
    </location>
</feature>
<evidence type="ECO:0000256" key="1">
    <source>
        <dbReference type="PIRSR" id="PIRSR600917-52"/>
    </source>
</evidence>
<evidence type="ECO:0000256" key="2">
    <source>
        <dbReference type="SAM" id="SignalP"/>
    </source>
</evidence>
<dbReference type="PATRIC" id="fig|821.40.peg.4639"/>
<dbReference type="InterPro" id="IPR052701">
    <property type="entry name" value="GAG_Ulvan_Degrading_Sulfatases"/>
</dbReference>
<accession>A0A0P0M5J1</accession>
<feature type="signal peptide" evidence="2">
    <location>
        <begin position="1"/>
        <end position="23"/>
    </location>
</feature>
<evidence type="ECO:0000313" key="5">
    <source>
        <dbReference type="Proteomes" id="UP000061587"/>
    </source>
</evidence>
<dbReference type="InterPro" id="IPR000917">
    <property type="entry name" value="Sulfatase_N"/>
</dbReference>
<sequence>MDMKNTRKILFSAALLSSGLTMAQTTTAEKSPNVIYIMADDLGIGDLGCYGQRQIKTPNIDGIAQNGMKFMQHYSGSTVSAPSRCALITGKHMGHAAIRGNAKVAGSDGLLYETPLPAGEVTVADIFKTKNYVTGCVGKWGMGGPGTEGMPGKHGFDYFYGYLGQRFAHSYYPEFLHENEQKIMLDGKYYSHDLMLEKALNFIDENAQKPFFLYFSPTIPHADLDIMGEAMTEYEGELCETPFGGSRDGYKSQQTPRAAYAAMVTYLDKSVGLIIKELKEKGLYDHTIIVFTSDNGVHSEGGHDPSYFDSNGPFRGQKRDLYEGGIRTPFVIQWPGVIPQGVVTNHISAFWDFLPTIGELVQADIPQNIDGISYLPTLTGKGTQKEHDCIYYEFFEFGGKQSIMTPDGWKLVRLEVSDSSKTYEELYNIYTDPAETTNVIKQYPDVARKLKNMIGGQRVENARFHF</sequence>
<evidence type="ECO:0000313" key="4">
    <source>
        <dbReference type="EMBL" id="ALK86427.1"/>
    </source>
</evidence>
<organism evidence="4 5">
    <name type="scientific">Phocaeicola vulgatus</name>
    <name type="common">Bacteroides vulgatus</name>
    <dbReference type="NCBI Taxonomy" id="821"/>
    <lineage>
        <taxon>Bacteria</taxon>
        <taxon>Pseudomonadati</taxon>
        <taxon>Bacteroidota</taxon>
        <taxon>Bacteroidia</taxon>
        <taxon>Bacteroidales</taxon>
        <taxon>Bacteroidaceae</taxon>
        <taxon>Phocaeicola</taxon>
    </lineage>
</organism>
<reference evidence="5" key="1">
    <citation type="submission" date="2015-10" db="EMBL/GenBank/DDBJ databases">
        <title>Extensive mobilome-driven genome diversification in gut-associated Bacteroides vulgatus mpk.</title>
        <authorList>
            <person name="Beier S."/>
            <person name="Lange A."/>
            <person name="Huson D.H."/>
            <person name="Frick J.-S."/>
            <person name="Autenrieth I.B."/>
        </authorList>
    </citation>
    <scope>NUCLEOTIDE SEQUENCE [LARGE SCALE GENOMIC DNA]</scope>
    <source>
        <strain evidence="5">mpk</strain>
    </source>
</reference>
<keyword evidence="4" id="KW-0378">Hydrolase</keyword>
<dbReference type="Proteomes" id="UP000061587">
    <property type="component" value="Chromosome"/>
</dbReference>
<reference evidence="4 5" key="2">
    <citation type="journal article" date="2016" name="Genome Biol. Evol.">
        <title>Extensive mobilome-driven genome diversification in mouse gut-associated Bacteroides vulgatus mpk.</title>
        <authorList>
            <person name="Lange A."/>
            <person name="Beier S."/>
            <person name="Steimle A."/>
            <person name="Autenrieth I.B."/>
            <person name="Huson D.H."/>
            <person name="Frick J.S."/>
        </authorList>
    </citation>
    <scope>NUCLEOTIDE SEQUENCE [LARGE SCALE GENOMIC DNA]</scope>
    <source>
        <strain evidence="5">mpk</strain>
    </source>
</reference>
<dbReference type="SUPFAM" id="SSF53649">
    <property type="entry name" value="Alkaline phosphatase-like"/>
    <property type="match status" value="1"/>
</dbReference>
<dbReference type="PANTHER" id="PTHR43751:SF3">
    <property type="entry name" value="SULFATASE N-TERMINAL DOMAIN-CONTAINING PROTEIN"/>
    <property type="match status" value="1"/>
</dbReference>
<dbReference type="Gene3D" id="3.30.1120.10">
    <property type="match status" value="1"/>
</dbReference>
<feature type="chain" id="PRO_5006050634" evidence="2">
    <location>
        <begin position="24"/>
        <end position="466"/>
    </location>
</feature>
<dbReference type="GO" id="GO:0004065">
    <property type="term" value="F:arylsulfatase activity"/>
    <property type="evidence" value="ECO:0007669"/>
    <property type="project" value="UniProtKB-EC"/>
</dbReference>
<protein>
    <submittedName>
        <fullName evidence="4">Arylsulfatase</fullName>
        <ecNumber evidence="4">3.1.6.1</ecNumber>
    </submittedName>
</protein>
<name>A0A0P0M5J1_PHOVU</name>
<keyword evidence="2" id="KW-0732">Signal</keyword>
<dbReference type="Pfam" id="PF00884">
    <property type="entry name" value="Sulfatase"/>
    <property type="match status" value="1"/>
</dbReference>
<dbReference type="EMBL" id="CP013020">
    <property type="protein sequence ID" value="ALK86427.1"/>
    <property type="molecule type" value="Genomic_DNA"/>
</dbReference>
<evidence type="ECO:0000259" key="3">
    <source>
        <dbReference type="Pfam" id="PF00884"/>
    </source>
</evidence>
<dbReference type="AlphaFoldDB" id="A0A0P0M5J1"/>
<dbReference type="PANTHER" id="PTHR43751">
    <property type="entry name" value="SULFATASE"/>
    <property type="match status" value="1"/>
</dbReference>
<dbReference type="CDD" id="cd16145">
    <property type="entry name" value="ARS_like"/>
    <property type="match status" value="1"/>
</dbReference>
<gene>
    <name evidence="4" type="ORF">BvMPK_3869</name>
</gene>
<proteinExistence type="predicted"/>
<comment type="PTM">
    <text evidence="1">The conversion to 3-oxoalanine (also known as C-formylglycine, FGly), of a serine or cysteine residue in prokaryotes and of a cysteine residue in eukaryotes, is critical for catalytic activity.</text>
</comment>
<feature type="domain" description="Sulfatase N-terminal" evidence="3">
    <location>
        <begin position="32"/>
        <end position="361"/>
    </location>
</feature>